<evidence type="ECO:0000313" key="2">
    <source>
        <dbReference type="Proteomes" id="UP000257109"/>
    </source>
</evidence>
<organism evidence="1 2">
    <name type="scientific">Mucuna pruriens</name>
    <name type="common">Velvet bean</name>
    <name type="synonym">Dolichos pruriens</name>
    <dbReference type="NCBI Taxonomy" id="157652"/>
    <lineage>
        <taxon>Eukaryota</taxon>
        <taxon>Viridiplantae</taxon>
        <taxon>Streptophyta</taxon>
        <taxon>Embryophyta</taxon>
        <taxon>Tracheophyta</taxon>
        <taxon>Spermatophyta</taxon>
        <taxon>Magnoliopsida</taxon>
        <taxon>eudicotyledons</taxon>
        <taxon>Gunneridae</taxon>
        <taxon>Pentapetalae</taxon>
        <taxon>rosids</taxon>
        <taxon>fabids</taxon>
        <taxon>Fabales</taxon>
        <taxon>Fabaceae</taxon>
        <taxon>Papilionoideae</taxon>
        <taxon>50 kb inversion clade</taxon>
        <taxon>NPAAA clade</taxon>
        <taxon>indigoferoid/millettioid clade</taxon>
        <taxon>Phaseoleae</taxon>
        <taxon>Mucuna</taxon>
    </lineage>
</organism>
<proteinExistence type="predicted"/>
<keyword evidence="2" id="KW-1185">Reference proteome</keyword>
<name>A0A371HFD8_MUCPR</name>
<evidence type="ECO:0000313" key="1">
    <source>
        <dbReference type="EMBL" id="RDY01511.1"/>
    </source>
</evidence>
<dbReference type="Proteomes" id="UP000257109">
    <property type="component" value="Unassembled WGS sequence"/>
</dbReference>
<comment type="caution">
    <text evidence="1">The sequence shown here is derived from an EMBL/GenBank/DDBJ whole genome shotgun (WGS) entry which is preliminary data.</text>
</comment>
<gene>
    <name evidence="1" type="ORF">CR513_15159</name>
</gene>
<dbReference type="AlphaFoldDB" id="A0A371HFD8"/>
<evidence type="ECO:0008006" key="3">
    <source>
        <dbReference type="Google" id="ProtNLM"/>
    </source>
</evidence>
<feature type="non-terminal residue" evidence="1">
    <location>
        <position position="1"/>
    </location>
</feature>
<accession>A0A371HFD8</accession>
<sequence>MKDKKVHAIYYWIHLLQEFKLEILDKKRTKNFVVDHIFRLELAEERNNDFPIDDSFLDE</sequence>
<dbReference type="EMBL" id="QJKJ01002753">
    <property type="protein sequence ID" value="RDY01511.1"/>
    <property type="molecule type" value="Genomic_DNA"/>
</dbReference>
<reference evidence="1" key="1">
    <citation type="submission" date="2018-05" db="EMBL/GenBank/DDBJ databases">
        <title>Draft genome of Mucuna pruriens seed.</title>
        <authorList>
            <person name="Nnadi N.E."/>
            <person name="Vos R."/>
            <person name="Hasami M.H."/>
            <person name="Devisetty U.K."/>
            <person name="Aguiy J.C."/>
        </authorList>
    </citation>
    <scope>NUCLEOTIDE SEQUENCE [LARGE SCALE GENOMIC DNA]</scope>
    <source>
        <strain evidence="1">JCA_2017</strain>
    </source>
</reference>
<dbReference type="OrthoDB" id="1436294at2759"/>
<protein>
    <recommendedName>
        <fullName evidence="3">Reverse transcriptase RNase H-like domain-containing protein</fullName>
    </recommendedName>
</protein>